<evidence type="ECO:0000313" key="1">
    <source>
        <dbReference type="EMBL" id="QCZ54593.1"/>
    </source>
</evidence>
<accession>A0A5B7Y494</accession>
<protein>
    <submittedName>
        <fullName evidence="1">Uncharacterized protein</fullName>
    </submittedName>
</protein>
<dbReference type="RefSeq" id="WP_042749916.1">
    <property type="nucleotide sequence ID" value="NZ_CP031206.1"/>
</dbReference>
<organism evidence="1 2">
    <name type="scientific">Levilactobacillus brevis</name>
    <name type="common">Lactobacillus brevis</name>
    <dbReference type="NCBI Taxonomy" id="1580"/>
    <lineage>
        <taxon>Bacteria</taxon>
        <taxon>Bacillati</taxon>
        <taxon>Bacillota</taxon>
        <taxon>Bacilli</taxon>
        <taxon>Lactobacillales</taxon>
        <taxon>Lactobacillaceae</taxon>
        <taxon>Levilactobacillus</taxon>
    </lineage>
</organism>
<gene>
    <name evidence="1" type="ORF">UCCLBBS449_pH0004</name>
</gene>
<geneLocation type="plasmid" evidence="2">
    <name>pucclbbs449_h</name>
</geneLocation>
<evidence type="ECO:0000313" key="2">
    <source>
        <dbReference type="Proteomes" id="UP000307074"/>
    </source>
</evidence>
<proteinExistence type="predicted"/>
<sequence>MENYIKADNIANSAGIKHESINRAIARHKDQLQTFGPLGRTKGGKHGRTIYYWLNRAQAALLVTMLKNSGAGVRLKTELLTELLATA</sequence>
<dbReference type="EMBL" id="CP031206">
    <property type="protein sequence ID" value="QCZ54593.1"/>
    <property type="molecule type" value="Genomic_DNA"/>
</dbReference>
<dbReference type="Proteomes" id="UP000307074">
    <property type="component" value="Plasmid pUCCLBBS449_H"/>
</dbReference>
<dbReference type="AlphaFoldDB" id="A0A5B7Y494"/>
<name>A0A5B7Y494_LEVBR</name>
<keyword evidence="1" id="KW-0614">Plasmid</keyword>
<reference evidence="1 2" key="1">
    <citation type="submission" date="2018-07" db="EMBL/GenBank/DDBJ databases">
        <authorList>
            <person name="Feyereisen M."/>
        </authorList>
    </citation>
    <scope>NUCLEOTIDE SEQUENCE [LARGE SCALE GENOMIC DNA]</scope>
    <source>
        <strain evidence="1 2">UCCLBBS449</strain>
        <plasmid evidence="2">pucclbbs449_h</plasmid>
    </source>
</reference>